<proteinExistence type="predicted"/>
<dbReference type="PANTHER" id="PTHR40370:SF1">
    <property type="entry name" value="DUF3074 DOMAIN-CONTAINING PROTEIN"/>
    <property type="match status" value="1"/>
</dbReference>
<comment type="caution">
    <text evidence="3">The sequence shown here is derived from an EMBL/GenBank/DDBJ whole genome shotgun (WGS) entry which is preliminary data.</text>
</comment>
<keyword evidence="4" id="KW-1185">Reference proteome</keyword>
<evidence type="ECO:0000313" key="3">
    <source>
        <dbReference type="EMBL" id="RKU42136.1"/>
    </source>
</evidence>
<protein>
    <recommendedName>
        <fullName evidence="2">DUF3074 domain-containing protein</fullName>
    </recommendedName>
</protein>
<dbReference type="Proteomes" id="UP000275385">
    <property type="component" value="Unassembled WGS sequence"/>
</dbReference>
<dbReference type="OrthoDB" id="6423603at2759"/>
<organism evidence="3 4">
    <name type="scientific">Coniochaeta pulveracea</name>
    <dbReference type="NCBI Taxonomy" id="177199"/>
    <lineage>
        <taxon>Eukaryota</taxon>
        <taxon>Fungi</taxon>
        <taxon>Dikarya</taxon>
        <taxon>Ascomycota</taxon>
        <taxon>Pezizomycotina</taxon>
        <taxon>Sordariomycetes</taxon>
        <taxon>Sordariomycetidae</taxon>
        <taxon>Coniochaetales</taxon>
        <taxon>Coniochaetaceae</taxon>
        <taxon>Coniochaeta</taxon>
    </lineage>
</organism>
<dbReference type="Pfam" id="PF11274">
    <property type="entry name" value="DUF3074"/>
    <property type="match status" value="1"/>
</dbReference>
<evidence type="ECO:0000256" key="1">
    <source>
        <dbReference type="SAM" id="MobiDB-lite"/>
    </source>
</evidence>
<dbReference type="SUPFAM" id="SSF55961">
    <property type="entry name" value="Bet v1-like"/>
    <property type="match status" value="1"/>
</dbReference>
<reference evidence="3 4" key="1">
    <citation type="submission" date="2018-08" db="EMBL/GenBank/DDBJ databases">
        <title>Draft genome of the lignicolous fungus Coniochaeta pulveracea.</title>
        <authorList>
            <person name="Borstlap C.J."/>
            <person name="De Witt R.N."/>
            <person name="Botha A."/>
            <person name="Volschenk H."/>
        </authorList>
    </citation>
    <scope>NUCLEOTIDE SEQUENCE [LARGE SCALE GENOMIC DNA]</scope>
    <source>
        <strain evidence="3 4">CAB683</strain>
    </source>
</reference>
<feature type="domain" description="DUF3074" evidence="2">
    <location>
        <begin position="84"/>
        <end position="266"/>
    </location>
</feature>
<dbReference type="EMBL" id="QVQW01000061">
    <property type="protein sequence ID" value="RKU42136.1"/>
    <property type="molecule type" value="Genomic_DNA"/>
</dbReference>
<dbReference type="PANTHER" id="PTHR40370">
    <property type="entry name" value="EXPRESSED PROTEIN"/>
    <property type="match status" value="1"/>
</dbReference>
<dbReference type="AlphaFoldDB" id="A0A420Y2M3"/>
<feature type="compositionally biased region" description="Low complexity" evidence="1">
    <location>
        <begin position="8"/>
        <end position="30"/>
    </location>
</feature>
<evidence type="ECO:0000259" key="2">
    <source>
        <dbReference type="Pfam" id="PF11274"/>
    </source>
</evidence>
<gene>
    <name evidence="3" type="ORF">DL546_004749</name>
</gene>
<feature type="region of interest" description="Disordered" evidence="1">
    <location>
        <begin position="1"/>
        <end position="30"/>
    </location>
</feature>
<dbReference type="InterPro" id="IPR024500">
    <property type="entry name" value="DUF3074"/>
</dbReference>
<name>A0A420Y2M3_9PEZI</name>
<evidence type="ECO:0000313" key="4">
    <source>
        <dbReference type="Proteomes" id="UP000275385"/>
    </source>
</evidence>
<accession>A0A420Y2M3</accession>
<sequence length="273" mass="29876">MSSEPAHTSPTPLLRLSGLPTTSLPPTTSPEETLTFLTALLTQSLPFLASISSSPAWSPTTTKHHLSSSAPIHLLTRRVDSETWSCRRSLHVDSAQPGTASWEEFKRGIKDEHAVAEAEYTPGIVAHGTGRSWEVGEVEVEVEGQRWGECTMRLEEARHAIGRPLLKDRIFSVVQVTASRMGDGGKEFVVISVPVRDWETGLGREGETQHVRGAYVAVERVRKLDTGEIEWVMATASDAKGSLPMWLQTKAVPGQIAKDVGLFLGWCAKSRVE</sequence>